<evidence type="ECO:0000256" key="4">
    <source>
        <dbReference type="SAM" id="MobiDB-lite"/>
    </source>
</evidence>
<organism evidence="6 7">
    <name type="scientific">Saponaria officinalis</name>
    <name type="common">Common soapwort</name>
    <name type="synonym">Lychnis saponaria</name>
    <dbReference type="NCBI Taxonomy" id="3572"/>
    <lineage>
        <taxon>Eukaryota</taxon>
        <taxon>Viridiplantae</taxon>
        <taxon>Streptophyta</taxon>
        <taxon>Embryophyta</taxon>
        <taxon>Tracheophyta</taxon>
        <taxon>Spermatophyta</taxon>
        <taxon>Magnoliopsida</taxon>
        <taxon>eudicotyledons</taxon>
        <taxon>Gunneridae</taxon>
        <taxon>Pentapetalae</taxon>
        <taxon>Caryophyllales</taxon>
        <taxon>Caryophyllaceae</taxon>
        <taxon>Caryophylleae</taxon>
        <taxon>Saponaria</taxon>
    </lineage>
</organism>
<keyword evidence="2 3" id="KW-0129">CBS domain</keyword>
<accession>A0AAW1JSS4</accession>
<dbReference type="GO" id="GO:0005634">
    <property type="term" value="C:nucleus"/>
    <property type="evidence" value="ECO:0007669"/>
    <property type="project" value="TreeGrafter"/>
</dbReference>
<proteinExistence type="predicted"/>
<dbReference type="EMBL" id="JBDFQZ010000007">
    <property type="protein sequence ID" value="KAK9706690.1"/>
    <property type="molecule type" value="Genomic_DNA"/>
</dbReference>
<dbReference type="AlphaFoldDB" id="A0AAW1JSS4"/>
<gene>
    <name evidence="6" type="ORF">RND81_07G145100</name>
</gene>
<feature type="domain" description="CBS" evidence="5">
    <location>
        <begin position="313"/>
        <end position="376"/>
    </location>
</feature>
<dbReference type="PANTHER" id="PTHR13780">
    <property type="entry name" value="AMP-ACTIVATED PROTEIN KINASE, GAMMA REGULATORY SUBUNIT"/>
    <property type="match status" value="1"/>
</dbReference>
<dbReference type="SUPFAM" id="SSF54631">
    <property type="entry name" value="CBS-domain pair"/>
    <property type="match status" value="1"/>
</dbReference>
<evidence type="ECO:0000313" key="6">
    <source>
        <dbReference type="EMBL" id="KAK9706690.1"/>
    </source>
</evidence>
<feature type="compositionally biased region" description="Low complexity" evidence="4">
    <location>
        <begin position="287"/>
        <end position="298"/>
    </location>
</feature>
<dbReference type="Proteomes" id="UP001443914">
    <property type="component" value="Unassembled WGS sequence"/>
</dbReference>
<dbReference type="InterPro" id="IPR000644">
    <property type="entry name" value="CBS_dom"/>
</dbReference>
<evidence type="ECO:0000313" key="7">
    <source>
        <dbReference type="Proteomes" id="UP001443914"/>
    </source>
</evidence>
<dbReference type="Pfam" id="PF00571">
    <property type="entry name" value="CBS"/>
    <property type="match status" value="1"/>
</dbReference>
<dbReference type="InterPro" id="IPR050511">
    <property type="entry name" value="AMPK_gamma/SDS23_families"/>
</dbReference>
<protein>
    <recommendedName>
        <fullName evidence="5">CBS domain-containing protein</fullName>
    </recommendedName>
</protein>
<name>A0AAW1JSS4_SAPOF</name>
<reference evidence="6" key="1">
    <citation type="submission" date="2024-03" db="EMBL/GenBank/DDBJ databases">
        <title>WGS assembly of Saponaria officinalis var. Norfolk2.</title>
        <authorList>
            <person name="Jenkins J."/>
            <person name="Shu S."/>
            <person name="Grimwood J."/>
            <person name="Barry K."/>
            <person name="Goodstein D."/>
            <person name="Schmutz J."/>
            <person name="Leebens-Mack J."/>
            <person name="Osbourn A."/>
        </authorList>
    </citation>
    <scope>NUCLEOTIDE SEQUENCE [LARGE SCALE GENOMIC DNA]</scope>
    <source>
        <strain evidence="6">JIC</strain>
    </source>
</reference>
<evidence type="ECO:0000256" key="3">
    <source>
        <dbReference type="PROSITE-ProRule" id="PRU00703"/>
    </source>
</evidence>
<dbReference type="InterPro" id="IPR046342">
    <property type="entry name" value="CBS_dom_sf"/>
</dbReference>
<evidence type="ECO:0000256" key="2">
    <source>
        <dbReference type="ARBA" id="ARBA00023122"/>
    </source>
</evidence>
<comment type="caution">
    <text evidence="6">The sequence shown here is derived from an EMBL/GenBank/DDBJ whole genome shotgun (WGS) entry which is preliminary data.</text>
</comment>
<feature type="region of interest" description="Disordered" evidence="4">
    <location>
        <begin position="285"/>
        <end position="317"/>
    </location>
</feature>
<keyword evidence="1" id="KW-0677">Repeat</keyword>
<dbReference type="PROSITE" id="PS51371">
    <property type="entry name" value="CBS"/>
    <property type="match status" value="1"/>
</dbReference>
<evidence type="ECO:0000259" key="5">
    <source>
        <dbReference type="PROSITE" id="PS51371"/>
    </source>
</evidence>
<sequence length="378" mass="40887">MAGRLFSYEISDLCLGKPPLRPLSAASTTVADALSFLRRDDDDSFVSVWSSGDSPRCVGRISAVDVLCFLCRDENVCRPSVALHSPVSVLLNVDSSSLVKHLDPNSSILDAVDCILEGAQSLIIPRKNRSSDSSKQKLNQKASFGRQFCCITEEDVIRFFFNSINLFSPIPFYSIQSLGIIEEKILSVHCDDPALSALSAINTSPGGQAAVAVVDEEGRLLGDISLHMLASCDETLAPAVTTLSAGDLITYIDYGGPTEDLTQLVKSRLEAKKLDGMLELLEDDHSNSSCLSSSGSSSSEDESGFGKTHRPRMNSGRFARGTEPIVCHPGSSLVAVMIQALSHRLNYIWVVEEDYSLVGIITFAGILRVFRDRVSSNS</sequence>
<dbReference type="Gene3D" id="3.10.580.10">
    <property type="entry name" value="CBS-domain"/>
    <property type="match status" value="1"/>
</dbReference>
<keyword evidence="7" id="KW-1185">Reference proteome</keyword>
<dbReference type="GO" id="GO:0005737">
    <property type="term" value="C:cytoplasm"/>
    <property type="evidence" value="ECO:0007669"/>
    <property type="project" value="TreeGrafter"/>
</dbReference>
<evidence type="ECO:0000256" key="1">
    <source>
        <dbReference type="ARBA" id="ARBA00022737"/>
    </source>
</evidence>
<dbReference type="PANTHER" id="PTHR13780:SF39">
    <property type="entry name" value="CBS DOMAIN-CONTAINING PROTEIN CBSX5-LIKE"/>
    <property type="match status" value="1"/>
</dbReference>